<comment type="caution">
    <text evidence="7">Lacks conserved residue(s) required for the propagation of feature annotation.</text>
</comment>
<dbReference type="PATRIC" id="fig|1620414.3.peg.346"/>
<name>A0A0G1X7J2_UNCK3</name>
<dbReference type="InterPro" id="IPR001328">
    <property type="entry name" value="Pept_tRNA_hydro"/>
</dbReference>
<proteinExistence type="inferred from homology"/>
<dbReference type="Gene3D" id="3.40.50.1470">
    <property type="entry name" value="Peptidyl-tRNA hydrolase"/>
    <property type="match status" value="1"/>
</dbReference>
<comment type="caution">
    <text evidence="10">The sequence shown here is derived from an EMBL/GenBank/DDBJ whole genome shotgun (WGS) entry which is preliminary data.</text>
</comment>
<dbReference type="PANTHER" id="PTHR17224:SF1">
    <property type="entry name" value="PEPTIDYL-TRNA HYDROLASE"/>
    <property type="match status" value="1"/>
</dbReference>
<keyword evidence="2 7" id="KW-0820">tRNA-binding</keyword>
<dbReference type="Pfam" id="PF01195">
    <property type="entry name" value="Pept_tRNA_hydro"/>
    <property type="match status" value="1"/>
</dbReference>
<dbReference type="HAMAP" id="MF_00083">
    <property type="entry name" value="Pept_tRNA_hydro_bact"/>
    <property type="match status" value="1"/>
</dbReference>
<reference evidence="10 11" key="1">
    <citation type="journal article" date="2015" name="Nature">
        <title>rRNA introns, odd ribosomes, and small enigmatic genomes across a large radiation of phyla.</title>
        <authorList>
            <person name="Brown C.T."/>
            <person name="Hug L.A."/>
            <person name="Thomas B.C."/>
            <person name="Sharon I."/>
            <person name="Castelle C.J."/>
            <person name="Singh A."/>
            <person name="Wilkins M.J."/>
            <person name="Williams K.H."/>
            <person name="Banfield J.F."/>
        </authorList>
    </citation>
    <scope>NUCLEOTIDE SEQUENCE [LARGE SCALE GENOMIC DNA]</scope>
</reference>
<comment type="subunit">
    <text evidence="7">Monomer.</text>
</comment>
<evidence type="ECO:0000256" key="6">
    <source>
        <dbReference type="ARBA" id="ARBA00050038"/>
    </source>
</evidence>
<comment type="similarity">
    <text evidence="5 7 9">Belongs to the PTH family.</text>
</comment>
<evidence type="ECO:0000256" key="7">
    <source>
        <dbReference type="HAMAP-Rule" id="MF_00083"/>
    </source>
</evidence>
<dbReference type="GO" id="GO:0004045">
    <property type="term" value="F:peptidyl-tRNA hydrolase activity"/>
    <property type="evidence" value="ECO:0007669"/>
    <property type="project" value="UniProtKB-UniRule"/>
</dbReference>
<evidence type="ECO:0000256" key="5">
    <source>
        <dbReference type="ARBA" id="ARBA00038063"/>
    </source>
</evidence>
<feature type="binding site" evidence="7">
    <location>
        <position position="72"/>
    </location>
    <ligand>
        <name>tRNA</name>
        <dbReference type="ChEBI" id="CHEBI:17843"/>
    </ligand>
</feature>
<dbReference type="SUPFAM" id="SSF53178">
    <property type="entry name" value="Peptidyl-tRNA hydrolase-like"/>
    <property type="match status" value="1"/>
</dbReference>
<evidence type="ECO:0000256" key="2">
    <source>
        <dbReference type="ARBA" id="ARBA00022555"/>
    </source>
</evidence>
<dbReference type="Proteomes" id="UP000034913">
    <property type="component" value="Unassembled WGS sequence"/>
</dbReference>
<evidence type="ECO:0000256" key="8">
    <source>
        <dbReference type="RuleBase" id="RU000673"/>
    </source>
</evidence>
<dbReference type="GO" id="GO:0006515">
    <property type="term" value="P:protein quality control for misfolded or incompletely synthesized proteins"/>
    <property type="evidence" value="ECO:0007669"/>
    <property type="project" value="UniProtKB-UniRule"/>
</dbReference>
<feature type="binding site" evidence="7">
    <location>
        <position position="23"/>
    </location>
    <ligand>
        <name>tRNA</name>
        <dbReference type="ChEBI" id="CHEBI:17843"/>
    </ligand>
</feature>
<evidence type="ECO:0000256" key="1">
    <source>
        <dbReference type="ARBA" id="ARBA00013260"/>
    </source>
</evidence>
<protein>
    <recommendedName>
        <fullName evidence="6 7">Peptidyl-tRNA hydrolase</fullName>
        <shortName evidence="7">Pth</shortName>
        <ecNumber evidence="1 7">3.1.1.29</ecNumber>
    </recommendedName>
</protein>
<dbReference type="EC" id="3.1.1.29" evidence="1 7"/>
<comment type="subcellular location">
    <subcellularLocation>
        <location evidence="7">Cytoplasm</location>
    </subcellularLocation>
</comment>
<feature type="site" description="Stabilizes the basic form of H active site to accept a proton" evidence="7">
    <location>
        <position position="97"/>
    </location>
</feature>
<comment type="function">
    <text evidence="7">Catalyzes the release of premature peptidyl moieties from peptidyl-tRNA molecules trapped in stalled 50S ribosomal subunits, and thus maintains levels of free tRNAs and 50S ribosomes.</text>
</comment>
<dbReference type="InterPro" id="IPR018171">
    <property type="entry name" value="Pept_tRNA_hydro_CS"/>
</dbReference>
<dbReference type="CDD" id="cd00462">
    <property type="entry name" value="PTH"/>
    <property type="match status" value="1"/>
</dbReference>
<comment type="catalytic activity">
    <reaction evidence="7 8">
        <text>an N-acyl-L-alpha-aminoacyl-tRNA + H2O = an N-acyl-L-amino acid + a tRNA + H(+)</text>
        <dbReference type="Rhea" id="RHEA:54448"/>
        <dbReference type="Rhea" id="RHEA-COMP:10123"/>
        <dbReference type="Rhea" id="RHEA-COMP:13883"/>
        <dbReference type="ChEBI" id="CHEBI:15377"/>
        <dbReference type="ChEBI" id="CHEBI:15378"/>
        <dbReference type="ChEBI" id="CHEBI:59874"/>
        <dbReference type="ChEBI" id="CHEBI:78442"/>
        <dbReference type="ChEBI" id="CHEBI:138191"/>
        <dbReference type="EC" id="3.1.1.29"/>
    </reaction>
</comment>
<dbReference type="GO" id="GO:0072344">
    <property type="term" value="P:rescue of stalled ribosome"/>
    <property type="evidence" value="ECO:0007669"/>
    <property type="project" value="UniProtKB-UniRule"/>
</dbReference>
<dbReference type="GO" id="GO:0005737">
    <property type="term" value="C:cytoplasm"/>
    <property type="evidence" value="ECO:0007669"/>
    <property type="project" value="UniProtKB-SubCell"/>
</dbReference>
<organism evidence="10 11">
    <name type="scientific">candidate division Kazan bacterium GW2011_GWB1_52_7</name>
    <dbReference type="NCBI Taxonomy" id="1620414"/>
    <lineage>
        <taxon>Bacteria</taxon>
        <taxon>Bacteria division Kazan-3B-28</taxon>
    </lineage>
</organism>
<evidence type="ECO:0000313" key="11">
    <source>
        <dbReference type="Proteomes" id="UP000034913"/>
    </source>
</evidence>
<comment type="function">
    <text evidence="7">Hydrolyzes ribosome-free peptidyl-tRNAs (with 1 or more amino acids incorporated), which drop off the ribosome during protein synthesis, or as a result of ribosome stalling.</text>
</comment>
<dbReference type="InterPro" id="IPR036416">
    <property type="entry name" value="Pept_tRNA_hydro_sf"/>
</dbReference>
<evidence type="ECO:0000256" key="3">
    <source>
        <dbReference type="ARBA" id="ARBA00022801"/>
    </source>
</evidence>
<dbReference type="EMBL" id="LCRB01000002">
    <property type="protein sequence ID" value="KKW26790.1"/>
    <property type="molecule type" value="Genomic_DNA"/>
</dbReference>
<keyword evidence="7" id="KW-0963">Cytoplasm</keyword>
<dbReference type="GO" id="GO:0000049">
    <property type="term" value="F:tRNA binding"/>
    <property type="evidence" value="ECO:0007669"/>
    <property type="project" value="UniProtKB-UniRule"/>
</dbReference>
<keyword evidence="3 7" id="KW-0378">Hydrolase</keyword>
<feature type="site" description="Discriminates between blocked and unblocked aminoacyl-tRNA" evidence="7">
    <location>
        <position position="18"/>
    </location>
</feature>
<gene>
    <name evidence="7" type="primary">pth</name>
    <name evidence="10" type="ORF">VF00_C0002G0115</name>
</gene>
<dbReference type="FunFam" id="3.40.50.1470:FF:000001">
    <property type="entry name" value="Peptidyl-tRNA hydrolase"/>
    <property type="match status" value="1"/>
</dbReference>
<evidence type="ECO:0000256" key="4">
    <source>
        <dbReference type="ARBA" id="ARBA00022884"/>
    </source>
</evidence>
<feature type="active site" description="Proton acceptor" evidence="7">
    <location>
        <position position="28"/>
    </location>
</feature>
<evidence type="ECO:0000256" key="9">
    <source>
        <dbReference type="RuleBase" id="RU004320"/>
    </source>
</evidence>
<evidence type="ECO:0000313" key="10">
    <source>
        <dbReference type="EMBL" id="KKW26790.1"/>
    </source>
</evidence>
<dbReference type="PANTHER" id="PTHR17224">
    <property type="entry name" value="PEPTIDYL-TRNA HYDROLASE"/>
    <property type="match status" value="1"/>
</dbReference>
<keyword evidence="4 7" id="KW-0694">RNA-binding</keyword>
<dbReference type="PROSITE" id="PS01195">
    <property type="entry name" value="PEPT_TRNA_HYDROL_1"/>
    <property type="match status" value="1"/>
</dbReference>
<dbReference type="NCBIfam" id="TIGR00447">
    <property type="entry name" value="pth"/>
    <property type="match status" value="1"/>
</dbReference>
<sequence length="174" mass="19392">MTVQKPKTMTKLIVGLGNPGKQYERTRHNAGYLAVDFLAKELKLKWREDKKLGASIVRADKIILAKPTKLMNNSGSVVTRLLKHFNIPQKNLTVVYDDVDLPLGELRLREKGSSAGHKGMQSVIDQLQTTNLSRLKIGIGSPNIDTAEFVLRQFTAKEMTAVKAVLPQVIEMLL</sequence>
<dbReference type="AlphaFoldDB" id="A0A0G1X7J2"/>
<accession>A0A0G1X7J2</accession>